<proteinExistence type="predicted"/>
<dbReference type="Proteomes" id="UP001059950">
    <property type="component" value="Chromosome"/>
</dbReference>
<dbReference type="PROSITE" id="PS00189">
    <property type="entry name" value="LIPOYL"/>
    <property type="match status" value="1"/>
</dbReference>
<evidence type="ECO:0000313" key="5">
    <source>
        <dbReference type="Proteomes" id="UP001059950"/>
    </source>
</evidence>
<dbReference type="CDD" id="cd06849">
    <property type="entry name" value="lipoyl_domain"/>
    <property type="match status" value="1"/>
</dbReference>
<organism evidence="4 5">
    <name type="scientific">Amphritea atlantica</name>
    <dbReference type="NCBI Taxonomy" id="355243"/>
    <lineage>
        <taxon>Bacteria</taxon>
        <taxon>Pseudomonadati</taxon>
        <taxon>Pseudomonadota</taxon>
        <taxon>Gammaproteobacteria</taxon>
        <taxon>Oceanospirillales</taxon>
        <taxon>Oceanospirillaceae</taxon>
        <taxon>Amphritea</taxon>
    </lineage>
</organism>
<dbReference type="PROSITE" id="PS50968">
    <property type="entry name" value="BIOTINYL_LIPOYL"/>
    <property type="match status" value="1"/>
</dbReference>
<dbReference type="InterPro" id="IPR011053">
    <property type="entry name" value="Single_hybrid_motif"/>
</dbReference>
<dbReference type="InterPro" id="IPR000089">
    <property type="entry name" value="Biotin_lipoyl"/>
</dbReference>
<protein>
    <submittedName>
        <fullName evidence="4">Lipoyl domain-containing protein</fullName>
    </submittedName>
</protein>
<keyword evidence="5" id="KW-1185">Reference proteome</keyword>
<evidence type="ECO:0000256" key="1">
    <source>
        <dbReference type="ARBA" id="ARBA00001938"/>
    </source>
</evidence>
<gene>
    <name evidence="4" type="ORF">KDX31_02995</name>
</gene>
<dbReference type="SUPFAM" id="SSF51230">
    <property type="entry name" value="Single hybrid motif"/>
    <property type="match status" value="1"/>
</dbReference>
<evidence type="ECO:0000313" key="4">
    <source>
        <dbReference type="EMBL" id="UTW04003.1"/>
    </source>
</evidence>
<dbReference type="EMBL" id="CP073344">
    <property type="protein sequence ID" value="UTW04003.1"/>
    <property type="molecule type" value="Genomic_DNA"/>
</dbReference>
<name>A0ABY5GVJ0_9GAMM</name>
<accession>A0ABY5GVJ0</accession>
<reference evidence="4" key="1">
    <citation type="submission" date="2021-04" db="EMBL/GenBank/DDBJ databases">
        <title>Oceanospirillales bacteria with DddD are important DMSP degraders in coastal seawater.</title>
        <authorList>
            <person name="Liu J."/>
        </authorList>
    </citation>
    <scope>NUCLEOTIDE SEQUENCE</scope>
    <source>
        <strain evidence="4">GY6</strain>
    </source>
</reference>
<keyword evidence="2" id="KW-0450">Lipoyl</keyword>
<evidence type="ECO:0000256" key="2">
    <source>
        <dbReference type="ARBA" id="ARBA00022823"/>
    </source>
</evidence>
<comment type="cofactor">
    <cofactor evidence="1">
        <name>(R)-lipoate</name>
        <dbReference type="ChEBI" id="CHEBI:83088"/>
    </cofactor>
</comment>
<dbReference type="InterPro" id="IPR003016">
    <property type="entry name" value="2-oxoA_DH_lipoyl-BS"/>
</dbReference>
<dbReference type="Pfam" id="PF00364">
    <property type="entry name" value="Biotin_lipoyl"/>
    <property type="match status" value="1"/>
</dbReference>
<dbReference type="Gene3D" id="2.40.50.100">
    <property type="match status" value="1"/>
</dbReference>
<feature type="domain" description="Lipoyl-binding" evidence="3">
    <location>
        <begin position="2"/>
        <end position="77"/>
    </location>
</feature>
<evidence type="ECO:0000259" key="3">
    <source>
        <dbReference type="PROSITE" id="PS50968"/>
    </source>
</evidence>
<sequence length="78" mass="8368">MTTDVIVPVDMWEEDSEGVITSWLASDGGEVAEGDVIAELMVEKIQYELEATASGVLKIINDVDEIVEKGQKVATIGS</sequence>